<dbReference type="Proteomes" id="UP000053319">
    <property type="component" value="Unassembled WGS sequence"/>
</dbReference>
<reference evidence="2 3" key="1">
    <citation type="journal article" date="2012" name="Science">
        <title>The Paleozoic origin of enzymatic lignin decomposition reconstructed from 31 fungal genomes.</title>
        <authorList>
            <person name="Floudas D."/>
            <person name="Binder M."/>
            <person name="Riley R."/>
            <person name="Barry K."/>
            <person name="Blanchette R.A."/>
            <person name="Henrissat B."/>
            <person name="Martinez A.T."/>
            <person name="Otillar R."/>
            <person name="Spatafora J.W."/>
            <person name="Yadav J.S."/>
            <person name="Aerts A."/>
            <person name="Benoit I."/>
            <person name="Boyd A."/>
            <person name="Carlson A."/>
            <person name="Copeland A."/>
            <person name="Coutinho P.M."/>
            <person name="de Vries R.P."/>
            <person name="Ferreira P."/>
            <person name="Findley K."/>
            <person name="Foster B."/>
            <person name="Gaskell J."/>
            <person name="Glotzer D."/>
            <person name="Gorecki P."/>
            <person name="Heitman J."/>
            <person name="Hesse C."/>
            <person name="Hori C."/>
            <person name="Igarashi K."/>
            <person name="Jurgens J.A."/>
            <person name="Kallen N."/>
            <person name="Kersten P."/>
            <person name="Kohler A."/>
            <person name="Kuees U."/>
            <person name="Kumar T.K.A."/>
            <person name="Kuo A."/>
            <person name="LaButti K."/>
            <person name="Larrondo L.F."/>
            <person name="Lindquist E."/>
            <person name="Ling A."/>
            <person name="Lombard V."/>
            <person name="Lucas S."/>
            <person name="Lundell T."/>
            <person name="Martin R."/>
            <person name="McLaughlin D.J."/>
            <person name="Morgenstern I."/>
            <person name="Morin E."/>
            <person name="Murat C."/>
            <person name="Nagy L.G."/>
            <person name="Nolan M."/>
            <person name="Ohm R.A."/>
            <person name="Patyshakuliyeva A."/>
            <person name="Rokas A."/>
            <person name="Ruiz-Duenas F.J."/>
            <person name="Sabat G."/>
            <person name="Salamov A."/>
            <person name="Samejima M."/>
            <person name="Schmutz J."/>
            <person name="Slot J.C."/>
            <person name="St John F."/>
            <person name="Stenlid J."/>
            <person name="Sun H."/>
            <person name="Sun S."/>
            <person name="Syed K."/>
            <person name="Tsang A."/>
            <person name="Wiebenga A."/>
            <person name="Young D."/>
            <person name="Pisabarro A."/>
            <person name="Eastwood D.C."/>
            <person name="Martin F."/>
            <person name="Cullen D."/>
            <person name="Grigoriev I.V."/>
            <person name="Hibbett D.S."/>
        </authorList>
    </citation>
    <scope>NUCLEOTIDE SEQUENCE [LARGE SCALE GENOMIC DNA]</scope>
    <source>
        <strain evidence="2 3">LYAD-421 SS1</strain>
    </source>
</reference>
<dbReference type="InterPro" id="IPR012340">
    <property type="entry name" value="NA-bd_OB-fold"/>
</dbReference>
<feature type="region of interest" description="Disordered" evidence="1">
    <location>
        <begin position="31"/>
        <end position="164"/>
    </location>
</feature>
<sequence length="543" mass="58635">MDSATSRKTAEELKQAEIRKQIALLQAQLSNDSTSETALAHQLPSSPKRKRPSTSVLVPETPSKKKKVARHESERQRLEKATPVAIPSSGRAAPGSLPKAGPSFPLPRDRTSAAPTPSSSVLQRLAKAHKQKNASSEQEVVATRSAAFSARPPPPAPGDNPTRREEDMTVIEDLPLGPAEHKPPFDDPHFERLEPNSGIRLSSRVLPHADFQDHLRGRYYLSPSKLYSVVRLLPNKQGYDVPVSGDWVTIAVVAERGKMKYTQAPPVGVTHDDKLKQDGDQDKMDELPSLDTPSAQAGSSRPPPYQKRQKRPEEGGKQGGKKDAQAKAVRKVAAADTDKALEKLLARDKEGTRALSAAREFSKRRAEGLEQASKGKAKAGTRAQGSGKTAAKNESERNTAKTDEDGDRRKSAYSAGLIRQLGFDPTAKDGRGARHVGAQSKLNALSQLEALAALTANRKIELGPHPGKRQSCVRQPEAPPAETMDPPPPAADDGALDYAEDVGTPLAFPDSDDELEGEERKAFGRAIGSSEGRMIDLDESDDE</sequence>
<feature type="compositionally biased region" description="Basic and acidic residues" evidence="1">
    <location>
        <begin position="70"/>
        <end position="80"/>
    </location>
</feature>
<feature type="compositionally biased region" description="Basic and acidic residues" evidence="1">
    <location>
        <begin position="391"/>
        <end position="410"/>
    </location>
</feature>
<dbReference type="GeneID" id="18834482"/>
<feature type="compositionally biased region" description="Polar residues" evidence="1">
    <location>
        <begin position="113"/>
        <end position="122"/>
    </location>
</feature>
<dbReference type="InterPro" id="IPR040184">
    <property type="entry name" value="Mcm10"/>
</dbReference>
<dbReference type="PANTHER" id="PTHR13454:SF11">
    <property type="entry name" value="PROTEIN MCM10 HOMOLOG"/>
    <property type="match status" value="1"/>
</dbReference>
<dbReference type="RefSeq" id="XP_007368303.1">
    <property type="nucleotide sequence ID" value="XM_007368241.1"/>
</dbReference>
<dbReference type="GO" id="GO:0043596">
    <property type="term" value="C:nuclear replication fork"/>
    <property type="evidence" value="ECO:0007669"/>
    <property type="project" value="TreeGrafter"/>
</dbReference>
<evidence type="ECO:0000313" key="3">
    <source>
        <dbReference type="Proteomes" id="UP000053319"/>
    </source>
</evidence>
<feature type="region of interest" description="Disordered" evidence="1">
    <location>
        <begin position="264"/>
        <end position="435"/>
    </location>
</feature>
<dbReference type="PANTHER" id="PTHR13454">
    <property type="entry name" value="PROTEIN MCM10 HOMOLOG"/>
    <property type="match status" value="1"/>
</dbReference>
<evidence type="ECO:0000256" key="1">
    <source>
        <dbReference type="SAM" id="MobiDB-lite"/>
    </source>
</evidence>
<dbReference type="GO" id="GO:0003688">
    <property type="term" value="F:DNA replication origin binding"/>
    <property type="evidence" value="ECO:0007669"/>
    <property type="project" value="TreeGrafter"/>
</dbReference>
<dbReference type="GO" id="GO:0003697">
    <property type="term" value="F:single-stranded DNA binding"/>
    <property type="evidence" value="ECO:0007669"/>
    <property type="project" value="InterPro"/>
</dbReference>
<dbReference type="HOGENOM" id="CLU_015393_1_0_1"/>
<dbReference type="GO" id="GO:0006270">
    <property type="term" value="P:DNA replication initiation"/>
    <property type="evidence" value="ECO:0007669"/>
    <property type="project" value="InterPro"/>
</dbReference>
<dbReference type="KEGG" id="dsq:DICSQDRAFT_128575"/>
<dbReference type="Gene3D" id="2.40.50.140">
    <property type="entry name" value="Nucleic acid-binding proteins"/>
    <property type="match status" value="1"/>
</dbReference>
<accession>R7STB9</accession>
<gene>
    <name evidence="2" type="ORF">DICSQDRAFT_128575</name>
</gene>
<name>R7STB9_DICSQ</name>
<feature type="region of interest" description="Disordered" evidence="1">
    <location>
        <begin position="461"/>
        <end position="543"/>
    </location>
</feature>
<feature type="compositionally biased region" description="Basic and acidic residues" evidence="1">
    <location>
        <begin position="311"/>
        <end position="325"/>
    </location>
</feature>
<evidence type="ECO:0000313" key="2">
    <source>
        <dbReference type="EMBL" id="EJF59000.1"/>
    </source>
</evidence>
<feature type="compositionally biased region" description="Basic and acidic residues" evidence="1">
    <location>
        <begin position="270"/>
        <end position="286"/>
    </location>
</feature>
<dbReference type="AlphaFoldDB" id="R7STB9"/>
<organism evidence="2 3">
    <name type="scientific">Dichomitus squalens (strain LYAD-421)</name>
    <name type="common">Western red white-rot fungus</name>
    <dbReference type="NCBI Taxonomy" id="732165"/>
    <lineage>
        <taxon>Eukaryota</taxon>
        <taxon>Fungi</taxon>
        <taxon>Dikarya</taxon>
        <taxon>Basidiomycota</taxon>
        <taxon>Agaricomycotina</taxon>
        <taxon>Agaricomycetes</taxon>
        <taxon>Polyporales</taxon>
        <taxon>Polyporaceae</taxon>
        <taxon>Dichomitus</taxon>
    </lineage>
</organism>
<protein>
    <submittedName>
        <fullName evidence="2">Uncharacterized protein</fullName>
    </submittedName>
</protein>
<feature type="compositionally biased region" description="Basic and acidic residues" evidence="1">
    <location>
        <begin position="336"/>
        <end position="352"/>
    </location>
</feature>
<dbReference type="EMBL" id="JH719429">
    <property type="protein sequence ID" value="EJF59000.1"/>
    <property type="molecule type" value="Genomic_DNA"/>
</dbReference>
<proteinExistence type="predicted"/>